<dbReference type="InterPro" id="IPR018511">
    <property type="entry name" value="Hemolysin-typ_Ca-bd_CS"/>
</dbReference>
<dbReference type="SUPFAM" id="SSF51120">
    <property type="entry name" value="beta-Roll"/>
    <property type="match status" value="7"/>
</dbReference>
<organism evidence="6 7">
    <name type="scientific">Chitinimonas arctica</name>
    <dbReference type="NCBI Taxonomy" id="2594795"/>
    <lineage>
        <taxon>Bacteria</taxon>
        <taxon>Pseudomonadati</taxon>
        <taxon>Pseudomonadota</taxon>
        <taxon>Betaproteobacteria</taxon>
        <taxon>Neisseriales</taxon>
        <taxon>Chitinibacteraceae</taxon>
        <taxon>Chitinimonas</taxon>
    </lineage>
</organism>
<evidence type="ECO:0000256" key="3">
    <source>
        <dbReference type="ARBA" id="ARBA00022837"/>
    </source>
</evidence>
<dbReference type="PANTHER" id="PTHR38340:SF1">
    <property type="entry name" value="S-LAYER PROTEIN"/>
    <property type="match status" value="1"/>
</dbReference>
<evidence type="ECO:0000256" key="1">
    <source>
        <dbReference type="ARBA" id="ARBA00004613"/>
    </source>
</evidence>
<gene>
    <name evidence="6" type="ORF">FNU76_20135</name>
</gene>
<keyword evidence="2" id="KW-0964">Secreted</keyword>
<dbReference type="OrthoDB" id="3738669at2"/>
<evidence type="ECO:0000313" key="6">
    <source>
        <dbReference type="EMBL" id="QDQ28480.1"/>
    </source>
</evidence>
<dbReference type="Proteomes" id="UP000317550">
    <property type="component" value="Chromosome"/>
</dbReference>
<evidence type="ECO:0000313" key="7">
    <source>
        <dbReference type="Proteomes" id="UP000317550"/>
    </source>
</evidence>
<evidence type="ECO:0000259" key="5">
    <source>
        <dbReference type="Pfam" id="PF06594"/>
    </source>
</evidence>
<feature type="domain" description="Haemolysin-type calcium binding-related" evidence="5">
    <location>
        <begin position="1623"/>
        <end position="1666"/>
    </location>
</feature>
<dbReference type="PRINTS" id="PR00313">
    <property type="entry name" value="CABNDNGRPT"/>
</dbReference>
<dbReference type="InterPro" id="IPR011049">
    <property type="entry name" value="Serralysin-like_metalloprot_C"/>
</dbReference>
<protein>
    <recommendedName>
        <fullName evidence="5">Haemolysin-type calcium binding-related domain-containing protein</fullName>
    </recommendedName>
</protein>
<reference evidence="7" key="1">
    <citation type="submission" date="2019-07" db="EMBL/GenBank/DDBJ databases">
        <title>Chitinimonas sp. nov., isolated from Ny-Alesund, arctica soil.</title>
        <authorList>
            <person name="Xu Q."/>
            <person name="Peng F."/>
        </authorList>
    </citation>
    <scope>NUCLEOTIDE SEQUENCE [LARGE SCALE GENOMIC DNA]</scope>
    <source>
        <strain evidence="7">R3-44</strain>
    </source>
</reference>
<keyword evidence="3" id="KW-0106">Calcium</keyword>
<dbReference type="Pfam" id="PF00353">
    <property type="entry name" value="HemolysinCabind"/>
    <property type="match status" value="8"/>
</dbReference>
<proteinExistence type="predicted"/>
<feature type="region of interest" description="Disordered" evidence="4">
    <location>
        <begin position="774"/>
        <end position="795"/>
    </location>
</feature>
<dbReference type="Pfam" id="PF06594">
    <property type="entry name" value="HCBP_related"/>
    <property type="match status" value="7"/>
</dbReference>
<dbReference type="PANTHER" id="PTHR38340">
    <property type="entry name" value="S-LAYER PROTEIN"/>
    <property type="match status" value="1"/>
</dbReference>
<name>A0A516SJZ9_9NEIS</name>
<accession>A0A516SJZ9</accession>
<dbReference type="EMBL" id="CP041730">
    <property type="protein sequence ID" value="QDQ28480.1"/>
    <property type="molecule type" value="Genomic_DNA"/>
</dbReference>
<feature type="domain" description="Haemolysin-type calcium binding-related" evidence="5">
    <location>
        <begin position="1363"/>
        <end position="1406"/>
    </location>
</feature>
<evidence type="ECO:0000256" key="4">
    <source>
        <dbReference type="SAM" id="MobiDB-lite"/>
    </source>
</evidence>
<sequence>MVRIRRSALHLNRQIRHPGRRPPYLLTLTPPFNSPGDGYAMNIQKLSEQSGHLYSAQRSYTIAWERLTTFDNTDPGWGDYVEASTAFIHLAHGINSSLELIGRDPLFPKEVVSPLASQLRQYQQWQEYSHSVTDMASSMDNYAFNPTHQNLENVAKTSFDALGKAGAIILTSGIMVQNPAMIVIGAGLTLLSKYLGGDFDPLLTKISDLVADLFKEGQKVPQRRDPLVLDIDGDGVETVGVANSLVLFDHDADGIKTKTGWTRADDGFLVLDRNGNGTIDDGRELFGDATPLNGNGSMDTQGGIAANGFAALAKEDSNNDGKIDAADARWGRLRMWQDANQDGISQANELKTLAALNITAVNLANTEVNNTLADGNQIHRTGTFVRGGTVQTAATLGDAANLNFSEDTFHREFSDTLPIPTEFASLPELTGSGKVRDLKEAATQSSRLKGLVEQFAAATTQQAQLALVDQLLDAWADTSGMAESLDDRDPDHFIVRYDRIGDVLRSANIIANTGPGMGGGGSQGGGGMTPATPRDVDNTQLSANYRQLIGAWNQKLHILEAFNGRYFFNLPEQTQAGGGAASGITMVSGQNGGGGGGMGGTPIPTLSITYSTQQLSLLDQAYSALRESVYANLALQTRLKPYLLSATVSIGDDGYAFDFSATEQLLRNKVVQSPSQGLSDLIELNKYAGDHFGNRGWTGYSVMEDILRNQAATPELQALYTQLGILVGGRYGATTTGNAADNVVLGGTAAETVGGGAGNDFLFGGAGNDTLRGSEGNDYLDGGAGNDTVDGGTGSDTYRFGKSSGNDVIDQSYDTAANTDTLLLDAGIKEADVTVKRDGTGDDLLLTIAGASNVLRIKSYFHSDAIGPYSLEQIRFANGNAWNAEIIKATVIQGTAGKDTIVGYGGADVLDGGAGNDWLDGRGGNDTYKFGKNSGNDIIDQGYDTTVNTDTLLLDAGIAPADVTVKRDGTGDDLLLTIAGASNVLRIKSYFYQDGAGPYALEQIKFADNTVWDIATVKAKVIQGTAGNDTIVGYGSADVLDGGAGNDWLDGRGGNDTYKFGKNSGNDIIDQSYDTAANIDTLLLDAGIKATDVTVRRDGTGDDLLLTIAGASNVLRIKSYFYQDGAGPYALEQIKFADNTVWDIATVKAKVIQGTAGNDTIVGYGSTDVLDGGAGNDWLDGRGGNDTYKFGKNSGNDIIDQSYDTAANTDTLLLDAGIKATDVTVRRDGTGDDLLLTIAGASNVLRIKSYFYQDGAGPYALEQIKFADNTVWDIATVKAKVIQGTAGNDTIVGYGSTDVLDGGAGNDWLDGRGGNDTYKFGKNSGNDIIDQSYDTAANTDTLLLDAGIKATDVTVRRDGTGDDLLLTIAGASNVLRIKSYFYQDGAGPYALEQIKFADNTVWDVATVKAKVIQGTAGNDTIVGYGSTDVLDGGAGNDWLDGRGGNDTYKFGKNSGNDIIDQSYDTAANTDTLLLDAGIKATDVTVKRDGTGNDLLLTIAGASNVLRIKSYFYQDGVGPYAMEQIKFADNTVWDVATVKAKVIQGTAGNDTIVGYGSTDVLDGGTGNDWLDGRGGNDTYKFGKNSGNDIIDQSYDTAANTDTLLLDAGIKATDVIVKRDGTGNDLLLTITGASNVLRIKSYFYQDGAGPYAMEQIKFADNTVWDFATVKSKTIQAKASATPAPKVPSQQGDEVHRLNGWSLTAAKLDFHLNSMENAAQGLAELQGGDAATASLIGAGHAAVPGSDELLRNKGKALAATS</sequence>
<dbReference type="InterPro" id="IPR050557">
    <property type="entry name" value="RTX_toxin/Mannuronan_C5-epim"/>
</dbReference>
<evidence type="ECO:0000256" key="2">
    <source>
        <dbReference type="ARBA" id="ARBA00022525"/>
    </source>
</evidence>
<feature type="domain" description="Haemolysin-type calcium binding-related" evidence="5">
    <location>
        <begin position="973"/>
        <end position="1016"/>
    </location>
</feature>
<comment type="subcellular location">
    <subcellularLocation>
        <location evidence="1">Secreted</location>
    </subcellularLocation>
</comment>
<keyword evidence="7" id="KW-1185">Reference proteome</keyword>
<feature type="domain" description="Haemolysin-type calcium binding-related" evidence="5">
    <location>
        <begin position="843"/>
        <end position="884"/>
    </location>
</feature>
<feature type="domain" description="Haemolysin-type calcium binding-related" evidence="5">
    <location>
        <begin position="1103"/>
        <end position="1146"/>
    </location>
</feature>
<dbReference type="GO" id="GO:0005509">
    <property type="term" value="F:calcium ion binding"/>
    <property type="evidence" value="ECO:0007669"/>
    <property type="project" value="InterPro"/>
</dbReference>
<dbReference type="InterPro" id="IPR001343">
    <property type="entry name" value="Hemolysn_Ca-bd"/>
</dbReference>
<dbReference type="KEGG" id="cari:FNU76_20135"/>
<feature type="domain" description="Haemolysin-type calcium binding-related" evidence="5">
    <location>
        <begin position="1493"/>
        <end position="1536"/>
    </location>
</feature>
<dbReference type="InterPro" id="IPR010566">
    <property type="entry name" value="Haemolys_ca-bd"/>
</dbReference>
<dbReference type="Gene3D" id="2.150.10.10">
    <property type="entry name" value="Serralysin-like metalloprotease, C-terminal"/>
    <property type="match status" value="7"/>
</dbReference>
<dbReference type="PROSITE" id="PS00330">
    <property type="entry name" value="HEMOLYSIN_CALCIUM"/>
    <property type="match status" value="2"/>
</dbReference>
<feature type="domain" description="Haemolysin-type calcium binding-related" evidence="5">
    <location>
        <begin position="1233"/>
        <end position="1276"/>
    </location>
</feature>
<dbReference type="GO" id="GO:0005576">
    <property type="term" value="C:extracellular region"/>
    <property type="evidence" value="ECO:0007669"/>
    <property type="project" value="UniProtKB-SubCell"/>
</dbReference>